<dbReference type="EMBL" id="SRLO01001429">
    <property type="protein sequence ID" value="TNN37890.1"/>
    <property type="molecule type" value="Genomic_DNA"/>
</dbReference>
<evidence type="ECO:0000313" key="2">
    <source>
        <dbReference type="Proteomes" id="UP000314294"/>
    </source>
</evidence>
<reference evidence="1 2" key="1">
    <citation type="submission" date="2019-03" db="EMBL/GenBank/DDBJ databases">
        <title>First draft genome of Liparis tanakae, snailfish: a comprehensive survey of snailfish specific genes.</title>
        <authorList>
            <person name="Kim W."/>
            <person name="Song I."/>
            <person name="Jeong J.-H."/>
            <person name="Kim D."/>
            <person name="Kim S."/>
            <person name="Ryu S."/>
            <person name="Song J.Y."/>
            <person name="Lee S.K."/>
        </authorList>
    </citation>
    <scope>NUCLEOTIDE SEQUENCE [LARGE SCALE GENOMIC DNA]</scope>
    <source>
        <tissue evidence="1">Muscle</tissue>
    </source>
</reference>
<proteinExistence type="predicted"/>
<gene>
    <name evidence="1" type="ORF">EYF80_051952</name>
</gene>
<accession>A0A4Z2FAG0</accession>
<comment type="caution">
    <text evidence="1">The sequence shown here is derived from an EMBL/GenBank/DDBJ whole genome shotgun (WGS) entry which is preliminary data.</text>
</comment>
<name>A0A4Z2FAG0_9TELE</name>
<sequence length="80" mass="8755">MQGDSCSLQLLPSAAPFSCSPQLLPSAAPFSCSLQLLPSAVPLSCSPQLLPSGQVHNRKQFRSFLFPEYHMQEVLVLLLR</sequence>
<dbReference type="Proteomes" id="UP000314294">
    <property type="component" value="Unassembled WGS sequence"/>
</dbReference>
<protein>
    <submittedName>
        <fullName evidence="1">Uncharacterized protein</fullName>
    </submittedName>
</protein>
<organism evidence="1 2">
    <name type="scientific">Liparis tanakae</name>
    <name type="common">Tanaka's snailfish</name>
    <dbReference type="NCBI Taxonomy" id="230148"/>
    <lineage>
        <taxon>Eukaryota</taxon>
        <taxon>Metazoa</taxon>
        <taxon>Chordata</taxon>
        <taxon>Craniata</taxon>
        <taxon>Vertebrata</taxon>
        <taxon>Euteleostomi</taxon>
        <taxon>Actinopterygii</taxon>
        <taxon>Neopterygii</taxon>
        <taxon>Teleostei</taxon>
        <taxon>Neoteleostei</taxon>
        <taxon>Acanthomorphata</taxon>
        <taxon>Eupercaria</taxon>
        <taxon>Perciformes</taxon>
        <taxon>Cottioidei</taxon>
        <taxon>Cottales</taxon>
        <taxon>Liparidae</taxon>
        <taxon>Liparis</taxon>
    </lineage>
</organism>
<keyword evidence="2" id="KW-1185">Reference proteome</keyword>
<dbReference type="AlphaFoldDB" id="A0A4Z2FAG0"/>
<evidence type="ECO:0000313" key="1">
    <source>
        <dbReference type="EMBL" id="TNN37890.1"/>
    </source>
</evidence>